<gene>
    <name evidence="1" type="ORF">EVAR_61846_1</name>
</gene>
<sequence>MIKSPMDLAIPEESPVRCRPLGSRPLRHSRARCKEMVRAYSPRSSVIYLMSRTSCAFEDFGGTSFMEGLMCDGGSFVKVSTSNQKVLRLILSTRSVRRKAHQAVSIKYCHRNDDNGP</sequence>
<accession>A0A4C2A0W1</accession>
<organism evidence="1 2">
    <name type="scientific">Eumeta variegata</name>
    <name type="common">Bagworm moth</name>
    <name type="synonym">Eumeta japonica</name>
    <dbReference type="NCBI Taxonomy" id="151549"/>
    <lineage>
        <taxon>Eukaryota</taxon>
        <taxon>Metazoa</taxon>
        <taxon>Ecdysozoa</taxon>
        <taxon>Arthropoda</taxon>
        <taxon>Hexapoda</taxon>
        <taxon>Insecta</taxon>
        <taxon>Pterygota</taxon>
        <taxon>Neoptera</taxon>
        <taxon>Endopterygota</taxon>
        <taxon>Lepidoptera</taxon>
        <taxon>Glossata</taxon>
        <taxon>Ditrysia</taxon>
        <taxon>Tineoidea</taxon>
        <taxon>Psychidae</taxon>
        <taxon>Oiketicinae</taxon>
        <taxon>Eumeta</taxon>
    </lineage>
</organism>
<dbReference type="AlphaFoldDB" id="A0A4C2A0W1"/>
<keyword evidence="2" id="KW-1185">Reference proteome</keyword>
<proteinExistence type="predicted"/>
<protein>
    <submittedName>
        <fullName evidence="1">Uncharacterized protein</fullName>
    </submittedName>
</protein>
<dbReference type="Proteomes" id="UP000299102">
    <property type="component" value="Unassembled WGS sequence"/>
</dbReference>
<evidence type="ECO:0000313" key="1">
    <source>
        <dbReference type="EMBL" id="GBP92527.1"/>
    </source>
</evidence>
<name>A0A4C2A0W1_EUMVA</name>
<dbReference type="EMBL" id="BGZK01002281">
    <property type="protein sequence ID" value="GBP92527.1"/>
    <property type="molecule type" value="Genomic_DNA"/>
</dbReference>
<comment type="caution">
    <text evidence="1">The sequence shown here is derived from an EMBL/GenBank/DDBJ whole genome shotgun (WGS) entry which is preliminary data.</text>
</comment>
<reference evidence="1 2" key="1">
    <citation type="journal article" date="2019" name="Commun. Biol.">
        <title>The bagworm genome reveals a unique fibroin gene that provides high tensile strength.</title>
        <authorList>
            <person name="Kono N."/>
            <person name="Nakamura H."/>
            <person name="Ohtoshi R."/>
            <person name="Tomita M."/>
            <person name="Numata K."/>
            <person name="Arakawa K."/>
        </authorList>
    </citation>
    <scope>NUCLEOTIDE SEQUENCE [LARGE SCALE GENOMIC DNA]</scope>
</reference>
<evidence type="ECO:0000313" key="2">
    <source>
        <dbReference type="Proteomes" id="UP000299102"/>
    </source>
</evidence>